<organism evidence="2 3">
    <name type="scientific">Duganella phyllosphaerae</name>
    <dbReference type="NCBI Taxonomy" id="762836"/>
    <lineage>
        <taxon>Bacteria</taxon>
        <taxon>Pseudomonadati</taxon>
        <taxon>Pseudomonadota</taxon>
        <taxon>Betaproteobacteria</taxon>
        <taxon>Burkholderiales</taxon>
        <taxon>Oxalobacteraceae</taxon>
        <taxon>Telluria group</taxon>
        <taxon>Duganella</taxon>
    </lineage>
</organism>
<accession>A0A1E7WG85</accession>
<evidence type="ECO:0000313" key="3">
    <source>
        <dbReference type="Proteomes" id="UP000175989"/>
    </source>
</evidence>
<dbReference type="EMBL" id="LROM01000097">
    <property type="protein sequence ID" value="OEZ97485.1"/>
    <property type="molecule type" value="Genomic_DNA"/>
</dbReference>
<feature type="chain" id="PRO_5009206982" evidence="1">
    <location>
        <begin position="25"/>
        <end position="210"/>
    </location>
</feature>
<sequence length="210" mass="22634">MHSFIKSAVTAVALTILGAMPAQAQERPLCVEQACLGMTLAEAASLKLAPAGMLAFKLDDQHGQSYGLDGAGQRVRLADQGDMDGDVIRQFTARVNTICRFESAGARLKVGDDQHVLVFNPVMRNGKGQLVLTEIARMLPKKMTSEQVQQAVAQAQKQYGGAYTAQWTKTVTRPNVALYDEMIMARSIVLRIPTENVADALMAQPGCAGK</sequence>
<reference evidence="3" key="1">
    <citation type="journal article" date="2016" name="Front. Microbiol.">
        <title>Molecular Keys to the Janthinobacterium and Duganella spp. Interaction with the Plant Pathogen Fusarium graminearum.</title>
        <authorList>
            <person name="Haack F.S."/>
            <person name="Poehlein A."/>
            <person name="Kroger C."/>
            <person name="Voigt C.A."/>
            <person name="Piepenbring M."/>
            <person name="Bode H.B."/>
            <person name="Daniel R."/>
            <person name="Schafer W."/>
            <person name="Streit W.R."/>
        </authorList>
    </citation>
    <scope>NUCLEOTIDE SEQUENCE [LARGE SCALE GENOMIC DNA]</scope>
    <source>
        <strain evidence="3">T54</strain>
    </source>
</reference>
<protein>
    <submittedName>
        <fullName evidence="2">Uncharacterized protein</fullName>
    </submittedName>
</protein>
<comment type="caution">
    <text evidence="2">The sequence shown here is derived from an EMBL/GenBank/DDBJ whole genome shotgun (WGS) entry which is preliminary data.</text>
</comment>
<feature type="signal peptide" evidence="1">
    <location>
        <begin position="1"/>
        <end position="24"/>
    </location>
</feature>
<evidence type="ECO:0000256" key="1">
    <source>
        <dbReference type="SAM" id="SignalP"/>
    </source>
</evidence>
<evidence type="ECO:0000313" key="2">
    <source>
        <dbReference type="EMBL" id="OEZ97485.1"/>
    </source>
</evidence>
<proteinExistence type="predicted"/>
<dbReference type="AlphaFoldDB" id="A0A1E7WG85"/>
<gene>
    <name evidence="2" type="ORF">DUPY_35260</name>
</gene>
<dbReference type="RefSeq" id="WP_070249705.1">
    <property type="nucleotide sequence ID" value="NZ_LROM01000097.1"/>
</dbReference>
<dbReference type="OrthoDB" id="8769301at2"/>
<keyword evidence="1" id="KW-0732">Signal</keyword>
<name>A0A1E7WG85_9BURK</name>
<keyword evidence="3" id="KW-1185">Reference proteome</keyword>
<dbReference type="Proteomes" id="UP000175989">
    <property type="component" value="Unassembled WGS sequence"/>
</dbReference>